<keyword evidence="5 6" id="KW-0472">Membrane</keyword>
<comment type="caution">
    <text evidence="9">The sequence shown here is derived from an EMBL/GenBank/DDBJ whole genome shotgun (WGS) entry which is preliminary data.</text>
</comment>
<dbReference type="InterPro" id="IPR032807">
    <property type="entry name" value="GNVR"/>
</dbReference>
<dbReference type="GO" id="GO:0005886">
    <property type="term" value="C:plasma membrane"/>
    <property type="evidence" value="ECO:0007669"/>
    <property type="project" value="UniProtKB-SubCell"/>
</dbReference>
<keyword evidence="10" id="KW-1185">Reference proteome</keyword>
<dbReference type="PATRIC" id="fig|745411.4.peg.1349"/>
<dbReference type="InterPro" id="IPR050445">
    <property type="entry name" value="Bact_polysacc_biosynth/exp"/>
</dbReference>
<feature type="domain" description="Polysaccharide chain length determinant N-terminal" evidence="7">
    <location>
        <begin position="21"/>
        <end position="123"/>
    </location>
</feature>
<reference evidence="9 10" key="1">
    <citation type="journal article" date="2012" name="J. Bacteriol.">
        <title>Genome Sequence of Gallaecimonas xiamenensis Type Strain 3-C-1.</title>
        <authorList>
            <person name="Lai Q."/>
            <person name="Wang L."/>
            <person name="Wang W."/>
            <person name="Shao Z."/>
        </authorList>
    </citation>
    <scope>NUCLEOTIDE SEQUENCE [LARGE SCALE GENOMIC DNA]</scope>
    <source>
        <strain evidence="9 10">3-C-1</strain>
    </source>
</reference>
<organism evidence="9 10">
    <name type="scientific">Gallaecimonas xiamenensis 3-C-1</name>
    <dbReference type="NCBI Taxonomy" id="745411"/>
    <lineage>
        <taxon>Bacteria</taxon>
        <taxon>Pseudomonadati</taxon>
        <taxon>Pseudomonadota</taxon>
        <taxon>Gammaproteobacteria</taxon>
        <taxon>Enterobacterales</taxon>
        <taxon>Gallaecimonadaceae</taxon>
        <taxon>Gallaecimonas</taxon>
    </lineage>
</organism>
<dbReference type="GO" id="GO:0004713">
    <property type="term" value="F:protein tyrosine kinase activity"/>
    <property type="evidence" value="ECO:0007669"/>
    <property type="project" value="TreeGrafter"/>
</dbReference>
<comment type="subcellular location">
    <subcellularLocation>
        <location evidence="1">Cell membrane</location>
        <topology evidence="1">Multi-pass membrane protein</topology>
    </subcellularLocation>
</comment>
<sequence>MKDAEFPTSDRYPHQAVMQDDEIDLRELFGAIWRGKWFVIACTVVFAVVSVAIALYLPNIYKSEVLLAPAEEQQQGGLAGLAGQFGGLASLAGINLSGGSTDKTNLALQVLQSREFIKTFIEKHDVLVPLMAAKGWNRDSNTLIWDTDIYNPESKKWVRDVKPPYQPKPSAQEAYKEFTKNILSSSQDKETGMVTVSLSFYSPAMAQQWATWLVKDLNDVMRQRDMAEAKKSIQYLDDQISKTNLTDLRAMLYQLVEQQTKTLMFAEVRDEYVFKTVDPAIVPEEKDEPKRALICVLGTLLGGMLGVMWVLIRYFMRKE</sequence>
<dbReference type="eggNOG" id="COG3765">
    <property type="taxonomic scope" value="Bacteria"/>
</dbReference>
<protein>
    <submittedName>
        <fullName evidence="9">Lipopolysaccharide biosynthesis protein</fullName>
    </submittedName>
</protein>
<keyword evidence="2" id="KW-1003">Cell membrane</keyword>
<proteinExistence type="predicted"/>
<evidence type="ECO:0000256" key="4">
    <source>
        <dbReference type="ARBA" id="ARBA00022989"/>
    </source>
</evidence>
<dbReference type="InterPro" id="IPR003856">
    <property type="entry name" value="LPS_length_determ_N"/>
</dbReference>
<feature type="domain" description="Tyrosine-protein kinase G-rich" evidence="8">
    <location>
        <begin position="275"/>
        <end position="314"/>
    </location>
</feature>
<evidence type="ECO:0000313" key="10">
    <source>
        <dbReference type="Proteomes" id="UP000006755"/>
    </source>
</evidence>
<evidence type="ECO:0000256" key="6">
    <source>
        <dbReference type="SAM" id="Phobius"/>
    </source>
</evidence>
<dbReference type="Proteomes" id="UP000006755">
    <property type="component" value="Unassembled WGS sequence"/>
</dbReference>
<dbReference type="Pfam" id="PF13807">
    <property type="entry name" value="GNVR"/>
    <property type="match status" value="1"/>
</dbReference>
<accession>K2JJ98</accession>
<evidence type="ECO:0000259" key="7">
    <source>
        <dbReference type="Pfam" id="PF02706"/>
    </source>
</evidence>
<dbReference type="PANTHER" id="PTHR32309">
    <property type="entry name" value="TYROSINE-PROTEIN KINASE"/>
    <property type="match status" value="1"/>
</dbReference>
<keyword evidence="3 6" id="KW-0812">Transmembrane</keyword>
<dbReference type="Pfam" id="PF02706">
    <property type="entry name" value="Wzz"/>
    <property type="match status" value="1"/>
</dbReference>
<feature type="transmembrane region" description="Helical" evidence="6">
    <location>
        <begin position="292"/>
        <end position="316"/>
    </location>
</feature>
<dbReference type="RefSeq" id="WP_008483794.1">
    <property type="nucleotide sequence ID" value="NZ_AMRI01000008.1"/>
</dbReference>
<evidence type="ECO:0000256" key="3">
    <source>
        <dbReference type="ARBA" id="ARBA00022692"/>
    </source>
</evidence>
<gene>
    <name evidence="9" type="ORF">B3C1_06844</name>
</gene>
<dbReference type="STRING" id="745411.B3C1_06844"/>
<evidence type="ECO:0000313" key="9">
    <source>
        <dbReference type="EMBL" id="EKE75373.1"/>
    </source>
</evidence>
<evidence type="ECO:0000256" key="5">
    <source>
        <dbReference type="ARBA" id="ARBA00023136"/>
    </source>
</evidence>
<evidence type="ECO:0000256" key="1">
    <source>
        <dbReference type="ARBA" id="ARBA00004651"/>
    </source>
</evidence>
<feature type="transmembrane region" description="Helical" evidence="6">
    <location>
        <begin position="37"/>
        <end position="57"/>
    </location>
</feature>
<keyword evidence="4 6" id="KW-1133">Transmembrane helix</keyword>
<dbReference type="PANTHER" id="PTHR32309:SF13">
    <property type="entry name" value="FERRIC ENTEROBACTIN TRANSPORT PROTEIN FEPE"/>
    <property type="match status" value="1"/>
</dbReference>
<evidence type="ECO:0000256" key="2">
    <source>
        <dbReference type="ARBA" id="ARBA00022475"/>
    </source>
</evidence>
<name>K2JJ98_9GAMM</name>
<evidence type="ECO:0000259" key="8">
    <source>
        <dbReference type="Pfam" id="PF13807"/>
    </source>
</evidence>
<dbReference type="EMBL" id="AMRI01000008">
    <property type="protein sequence ID" value="EKE75373.1"/>
    <property type="molecule type" value="Genomic_DNA"/>
</dbReference>
<dbReference type="AlphaFoldDB" id="K2JJ98"/>